<sequence length="238" mass="26182">MPITKAASLADNLVQKFEQLIEAGQLKPGARYPTEKVITEEFGVSRTVVREAFARLAARGLLVSRRGSGAYVADNALYRAFQVTPDEVAAIEDVLKLLEMRMGFETEMAHLAAERRTDDDLAAMRVALDAMEASHDVDGSVAADTAFHAAIARATGNVYYTRFTDFLGVRLVPSRRLYLLTDDPAVHSVYAASINRDHLAIYAGIEARDTARARKAARAHMQKSYERYSGLTARLGDD</sequence>
<comment type="caution">
    <text evidence="5">The sequence shown here is derived from an EMBL/GenBank/DDBJ whole genome shotgun (WGS) entry which is preliminary data.</text>
</comment>
<evidence type="ECO:0000256" key="1">
    <source>
        <dbReference type="ARBA" id="ARBA00023015"/>
    </source>
</evidence>
<dbReference type="PROSITE" id="PS50949">
    <property type="entry name" value="HTH_GNTR"/>
    <property type="match status" value="1"/>
</dbReference>
<dbReference type="InterPro" id="IPR036390">
    <property type="entry name" value="WH_DNA-bd_sf"/>
</dbReference>
<dbReference type="InterPro" id="IPR036388">
    <property type="entry name" value="WH-like_DNA-bd_sf"/>
</dbReference>
<dbReference type="EMBL" id="JACIDB010000001">
    <property type="protein sequence ID" value="MBB3874283.1"/>
    <property type="molecule type" value="Genomic_DNA"/>
</dbReference>
<evidence type="ECO:0000259" key="4">
    <source>
        <dbReference type="PROSITE" id="PS50949"/>
    </source>
</evidence>
<gene>
    <name evidence="5" type="ORF">GGR47_000499</name>
</gene>
<dbReference type="Proteomes" id="UP000528945">
    <property type="component" value="Unassembled WGS sequence"/>
</dbReference>
<dbReference type="SMART" id="SM00345">
    <property type="entry name" value="HTH_GNTR"/>
    <property type="match status" value="1"/>
</dbReference>
<keyword evidence="3" id="KW-0804">Transcription</keyword>
<dbReference type="PANTHER" id="PTHR43537">
    <property type="entry name" value="TRANSCRIPTIONAL REGULATOR, GNTR FAMILY"/>
    <property type="match status" value="1"/>
</dbReference>
<dbReference type="InterPro" id="IPR000524">
    <property type="entry name" value="Tscrpt_reg_HTH_GntR"/>
</dbReference>
<dbReference type="SMART" id="SM00895">
    <property type="entry name" value="FCD"/>
    <property type="match status" value="1"/>
</dbReference>
<accession>A0AAW3TMA8</accession>
<organism evidence="5 6">
    <name type="scientific">Sphingomonas aquatilis</name>
    <dbReference type="NCBI Taxonomy" id="93063"/>
    <lineage>
        <taxon>Bacteria</taxon>
        <taxon>Pseudomonadati</taxon>
        <taxon>Pseudomonadota</taxon>
        <taxon>Alphaproteobacteria</taxon>
        <taxon>Sphingomonadales</taxon>
        <taxon>Sphingomonadaceae</taxon>
        <taxon>Sphingomonas</taxon>
    </lineage>
</organism>
<dbReference type="GO" id="GO:0003700">
    <property type="term" value="F:DNA-binding transcription factor activity"/>
    <property type="evidence" value="ECO:0007669"/>
    <property type="project" value="InterPro"/>
</dbReference>
<dbReference type="Gene3D" id="1.20.120.530">
    <property type="entry name" value="GntR ligand-binding domain-like"/>
    <property type="match status" value="1"/>
</dbReference>
<name>A0AAW3TMA8_9SPHN</name>
<dbReference type="SUPFAM" id="SSF46785">
    <property type="entry name" value="Winged helix' DNA-binding domain"/>
    <property type="match status" value="1"/>
</dbReference>
<dbReference type="Pfam" id="PF07729">
    <property type="entry name" value="FCD"/>
    <property type="match status" value="1"/>
</dbReference>
<dbReference type="AlphaFoldDB" id="A0AAW3TMA8"/>
<dbReference type="GO" id="GO:0003677">
    <property type="term" value="F:DNA binding"/>
    <property type="evidence" value="ECO:0007669"/>
    <property type="project" value="UniProtKB-KW"/>
</dbReference>
<evidence type="ECO:0000313" key="6">
    <source>
        <dbReference type="Proteomes" id="UP000528945"/>
    </source>
</evidence>
<protein>
    <submittedName>
        <fullName evidence="5">DNA-binding FadR family transcriptional regulator</fullName>
    </submittedName>
</protein>
<dbReference type="Pfam" id="PF00392">
    <property type="entry name" value="GntR"/>
    <property type="match status" value="1"/>
</dbReference>
<proteinExistence type="predicted"/>
<feature type="domain" description="HTH gntR-type" evidence="4">
    <location>
        <begin position="7"/>
        <end position="75"/>
    </location>
</feature>
<evidence type="ECO:0000256" key="2">
    <source>
        <dbReference type="ARBA" id="ARBA00023125"/>
    </source>
</evidence>
<keyword evidence="6" id="KW-1185">Reference proteome</keyword>
<reference evidence="5 6" key="1">
    <citation type="submission" date="2020-08" db="EMBL/GenBank/DDBJ databases">
        <title>Genomic Encyclopedia of Type Strains, Phase IV (KMG-IV): sequencing the most valuable type-strain genomes for metagenomic binning, comparative biology and taxonomic classification.</title>
        <authorList>
            <person name="Goeker M."/>
        </authorList>
    </citation>
    <scope>NUCLEOTIDE SEQUENCE [LARGE SCALE GENOMIC DNA]</scope>
    <source>
        <strain evidence="5 6">DSM 15581</strain>
    </source>
</reference>
<dbReference type="Gene3D" id="1.10.10.10">
    <property type="entry name" value="Winged helix-like DNA-binding domain superfamily/Winged helix DNA-binding domain"/>
    <property type="match status" value="1"/>
</dbReference>
<keyword evidence="2 5" id="KW-0238">DNA-binding</keyword>
<keyword evidence="1" id="KW-0805">Transcription regulation</keyword>
<dbReference type="InterPro" id="IPR008920">
    <property type="entry name" value="TF_FadR/GntR_C"/>
</dbReference>
<dbReference type="PANTHER" id="PTHR43537:SF44">
    <property type="entry name" value="GNTR FAMILY REGULATORY PROTEIN"/>
    <property type="match status" value="1"/>
</dbReference>
<dbReference type="InterPro" id="IPR011711">
    <property type="entry name" value="GntR_C"/>
</dbReference>
<evidence type="ECO:0000256" key="3">
    <source>
        <dbReference type="ARBA" id="ARBA00023163"/>
    </source>
</evidence>
<dbReference type="PRINTS" id="PR00035">
    <property type="entry name" value="HTHGNTR"/>
</dbReference>
<evidence type="ECO:0000313" key="5">
    <source>
        <dbReference type="EMBL" id="MBB3874283.1"/>
    </source>
</evidence>
<dbReference type="SUPFAM" id="SSF48008">
    <property type="entry name" value="GntR ligand-binding domain-like"/>
    <property type="match status" value="1"/>
</dbReference>
<dbReference type="CDD" id="cd07377">
    <property type="entry name" value="WHTH_GntR"/>
    <property type="match status" value="1"/>
</dbReference>
<dbReference type="RefSeq" id="WP_147034818.1">
    <property type="nucleotide sequence ID" value="NZ_JACIDB010000001.1"/>
</dbReference>